<proteinExistence type="predicted"/>
<accession>A0ABP9PA07</accession>
<gene>
    <name evidence="1" type="ORF">GCM10023320_84270</name>
</gene>
<evidence type="ECO:0000313" key="1">
    <source>
        <dbReference type="EMBL" id="GAA5143242.1"/>
    </source>
</evidence>
<organism evidence="1 2">
    <name type="scientific">Pseudonocardia adelaidensis</name>
    <dbReference type="NCBI Taxonomy" id="648754"/>
    <lineage>
        <taxon>Bacteria</taxon>
        <taxon>Bacillati</taxon>
        <taxon>Actinomycetota</taxon>
        <taxon>Actinomycetes</taxon>
        <taxon>Pseudonocardiales</taxon>
        <taxon>Pseudonocardiaceae</taxon>
        <taxon>Pseudonocardia</taxon>
    </lineage>
</organism>
<reference evidence="2" key="1">
    <citation type="journal article" date="2019" name="Int. J. Syst. Evol. Microbiol.">
        <title>The Global Catalogue of Microorganisms (GCM) 10K type strain sequencing project: providing services to taxonomists for standard genome sequencing and annotation.</title>
        <authorList>
            <consortium name="The Broad Institute Genomics Platform"/>
            <consortium name="The Broad Institute Genome Sequencing Center for Infectious Disease"/>
            <person name="Wu L."/>
            <person name="Ma J."/>
        </authorList>
    </citation>
    <scope>NUCLEOTIDE SEQUENCE [LARGE SCALE GENOMIC DNA]</scope>
    <source>
        <strain evidence="2">JCM 18302</strain>
    </source>
</reference>
<sequence length="107" mass="11569">METSGFGYLVGSVAPEVLIRTVLDSWRSGGHSGWIVPLEGGSTRLKLTLERLDGLDHHDWLQELGIEYGGREKVVDAVADVVLRSEAAAAEAVALAQWVRENGKIGE</sequence>
<evidence type="ECO:0008006" key="3">
    <source>
        <dbReference type="Google" id="ProtNLM"/>
    </source>
</evidence>
<protein>
    <recommendedName>
        <fullName evidence="3">Immunity protein 8 of polymorphic toxin system</fullName>
    </recommendedName>
</protein>
<keyword evidence="2" id="KW-1185">Reference proteome</keyword>
<name>A0ABP9PA07_9PSEU</name>
<dbReference type="EMBL" id="BAABJO010000071">
    <property type="protein sequence ID" value="GAA5143242.1"/>
    <property type="molecule type" value="Genomic_DNA"/>
</dbReference>
<dbReference type="Proteomes" id="UP001500804">
    <property type="component" value="Unassembled WGS sequence"/>
</dbReference>
<evidence type="ECO:0000313" key="2">
    <source>
        <dbReference type="Proteomes" id="UP001500804"/>
    </source>
</evidence>
<comment type="caution">
    <text evidence="1">The sequence shown here is derived from an EMBL/GenBank/DDBJ whole genome shotgun (WGS) entry which is preliminary data.</text>
</comment>